<organism evidence="1 2">
    <name type="scientific">Violaceomyces palustris</name>
    <dbReference type="NCBI Taxonomy" id="1673888"/>
    <lineage>
        <taxon>Eukaryota</taxon>
        <taxon>Fungi</taxon>
        <taxon>Dikarya</taxon>
        <taxon>Basidiomycota</taxon>
        <taxon>Ustilaginomycotina</taxon>
        <taxon>Ustilaginomycetes</taxon>
        <taxon>Violaceomycetales</taxon>
        <taxon>Violaceomycetaceae</taxon>
        <taxon>Violaceomyces</taxon>
    </lineage>
</organism>
<evidence type="ECO:0000313" key="1">
    <source>
        <dbReference type="EMBL" id="PWN46509.1"/>
    </source>
</evidence>
<keyword evidence="2" id="KW-1185">Reference proteome</keyword>
<sequence length="59" mass="6787">MGDSYPSITIPYMVDLFKQGKLEILKDIIKEYNPEDMNQAVEDSLKGVTLKPVIDWEKV</sequence>
<accession>A0ACD0NL61</accession>
<evidence type="ECO:0000313" key="2">
    <source>
        <dbReference type="Proteomes" id="UP000245626"/>
    </source>
</evidence>
<dbReference type="Proteomes" id="UP000245626">
    <property type="component" value="Unassembled WGS sequence"/>
</dbReference>
<reference evidence="1 2" key="1">
    <citation type="journal article" date="2018" name="Mol. Biol. Evol.">
        <title>Broad Genomic Sampling Reveals a Smut Pathogenic Ancestry of the Fungal Clade Ustilaginomycotina.</title>
        <authorList>
            <person name="Kijpornyongpan T."/>
            <person name="Mondo S.J."/>
            <person name="Barry K."/>
            <person name="Sandor L."/>
            <person name="Lee J."/>
            <person name="Lipzen A."/>
            <person name="Pangilinan J."/>
            <person name="LaButti K."/>
            <person name="Hainaut M."/>
            <person name="Henrissat B."/>
            <person name="Grigoriev I.V."/>
            <person name="Spatafora J.W."/>
            <person name="Aime M.C."/>
        </authorList>
    </citation>
    <scope>NUCLEOTIDE SEQUENCE [LARGE SCALE GENOMIC DNA]</scope>
    <source>
        <strain evidence="1 2">SA 807</strain>
    </source>
</reference>
<name>A0ACD0NL61_9BASI</name>
<gene>
    <name evidence="1" type="ORF">IE53DRAFT_382821</name>
</gene>
<proteinExistence type="predicted"/>
<protein>
    <submittedName>
        <fullName evidence="1">Uncharacterized protein</fullName>
    </submittedName>
</protein>
<dbReference type="EMBL" id="KZ820958">
    <property type="protein sequence ID" value="PWN46509.1"/>
    <property type="molecule type" value="Genomic_DNA"/>
</dbReference>